<name>A0A2Z4GEI8_9BACT</name>
<sequence length="179" mass="20833">MVNIDPTIQFQAEYFLNSENSFQLSYGFGAPDVFDQNKYIKADIFRIEYKRYYKTIDMDNPWGTYFGGELFYKNVLYPQTAVKTEESPSKKPQTDDYTVNINVTAFHLKYGKTFIKKGIPTFDFFIGAGVRYQYNFNQDLEAGYEFIYHTSFNRIAQKGIYPSATLGISLGMNGWSRYP</sequence>
<keyword evidence="2" id="KW-1185">Reference proteome</keyword>
<accession>A0A2Z4GEI8</accession>
<dbReference type="AlphaFoldDB" id="A0A2Z4GEI8"/>
<dbReference type="EMBL" id="CP029480">
    <property type="protein sequence ID" value="AWV99253.1"/>
    <property type="molecule type" value="Genomic_DNA"/>
</dbReference>
<evidence type="ECO:0000313" key="2">
    <source>
        <dbReference type="Proteomes" id="UP000249873"/>
    </source>
</evidence>
<reference evidence="1 2" key="1">
    <citation type="submission" date="2018-05" db="EMBL/GenBank/DDBJ databases">
        <title>Complete genome sequence of Arcticibacterium luteifluviistationis SM1504T, a cytophagaceae bacterium isolated from Arctic surface seawater.</title>
        <authorList>
            <person name="Li Y."/>
            <person name="Qin Q.-L."/>
        </authorList>
    </citation>
    <scope>NUCLEOTIDE SEQUENCE [LARGE SCALE GENOMIC DNA]</scope>
    <source>
        <strain evidence="1 2">SM1504</strain>
    </source>
</reference>
<evidence type="ECO:0008006" key="3">
    <source>
        <dbReference type="Google" id="ProtNLM"/>
    </source>
</evidence>
<proteinExistence type="predicted"/>
<dbReference type="KEGG" id="als:DJ013_14195"/>
<organism evidence="1 2">
    <name type="scientific">Arcticibacterium luteifluviistationis</name>
    <dbReference type="NCBI Taxonomy" id="1784714"/>
    <lineage>
        <taxon>Bacteria</taxon>
        <taxon>Pseudomonadati</taxon>
        <taxon>Bacteroidota</taxon>
        <taxon>Cytophagia</taxon>
        <taxon>Cytophagales</taxon>
        <taxon>Leadbetterellaceae</taxon>
        <taxon>Arcticibacterium</taxon>
    </lineage>
</organism>
<evidence type="ECO:0000313" key="1">
    <source>
        <dbReference type="EMBL" id="AWV99253.1"/>
    </source>
</evidence>
<gene>
    <name evidence="1" type="ORF">DJ013_14195</name>
</gene>
<dbReference type="Proteomes" id="UP000249873">
    <property type="component" value="Chromosome"/>
</dbReference>
<protein>
    <recommendedName>
        <fullName evidence="3">Outer membrane protein beta-barrel domain-containing protein</fullName>
    </recommendedName>
</protein>
<dbReference type="OrthoDB" id="939956at2"/>